<comment type="similarity">
    <text evidence="1">Belongs to the enoyl-CoA hydratase/isomerase family.</text>
</comment>
<dbReference type="GO" id="GO:0016853">
    <property type="term" value="F:isomerase activity"/>
    <property type="evidence" value="ECO:0007669"/>
    <property type="project" value="UniProtKB-KW"/>
</dbReference>
<reference evidence="2 3" key="1">
    <citation type="submission" date="2020-04" db="EMBL/GenBank/DDBJ databases">
        <title>Gordonia sp. nov. TBRC 11910.</title>
        <authorList>
            <person name="Suriyachadkun C."/>
        </authorList>
    </citation>
    <scope>NUCLEOTIDE SEQUENCE [LARGE SCALE GENOMIC DNA]</scope>
    <source>
        <strain evidence="2 3">TBRC 11910</strain>
    </source>
</reference>
<dbReference type="SUPFAM" id="SSF52096">
    <property type="entry name" value="ClpP/crotonase"/>
    <property type="match status" value="1"/>
</dbReference>
<dbReference type="AlphaFoldDB" id="A0A848KT53"/>
<accession>A0A848KT53</accession>
<dbReference type="GO" id="GO:0008300">
    <property type="term" value="P:isoprenoid catabolic process"/>
    <property type="evidence" value="ECO:0007669"/>
    <property type="project" value="TreeGrafter"/>
</dbReference>
<dbReference type="PANTHER" id="PTHR42964:SF1">
    <property type="entry name" value="POLYKETIDE BIOSYNTHESIS ENOYL-COA HYDRATASE PKSH-RELATED"/>
    <property type="match status" value="1"/>
</dbReference>
<dbReference type="InterPro" id="IPR001753">
    <property type="entry name" value="Enoyl-CoA_hydra/iso"/>
</dbReference>
<dbReference type="InterPro" id="IPR051683">
    <property type="entry name" value="Enoyl-CoA_Hydratase/Isomerase"/>
</dbReference>
<dbReference type="Proteomes" id="UP000550729">
    <property type="component" value="Unassembled WGS sequence"/>
</dbReference>
<sequence>MTEQSPVLCDIADGIGRIRLNRPEAANGLDVDLLKELNEAILRCHGAPDVRVVVLTGAGKNFCAGGDVKTFASKGEALPDYLREATAWLQIATASLLRLKSPVITGVQGFAAGGGGLGLVCASDLVVAGRSARFFSGAVRVGMAPDGGATVALAQLVGLRKALEILLTNPTLTAVDAHDIGLITEVVDDDLLATRLEELAQTVASLPPLAVSATKRLVWDGVGSSIEARLGEEARVVSALSGTADSREGLAAVLERRVGKFVGA</sequence>
<dbReference type="InterPro" id="IPR029045">
    <property type="entry name" value="ClpP/crotonase-like_dom_sf"/>
</dbReference>
<dbReference type="PANTHER" id="PTHR42964">
    <property type="entry name" value="ENOYL-COA HYDRATASE"/>
    <property type="match status" value="1"/>
</dbReference>
<evidence type="ECO:0000313" key="2">
    <source>
        <dbReference type="EMBL" id="NMO01442.1"/>
    </source>
</evidence>
<comment type="caution">
    <text evidence="2">The sequence shown here is derived from an EMBL/GenBank/DDBJ whole genome shotgun (WGS) entry which is preliminary data.</text>
</comment>
<protein>
    <submittedName>
        <fullName evidence="2">Enoyl-CoA hydratase/isomerase family protein</fullName>
    </submittedName>
</protein>
<evidence type="ECO:0000313" key="3">
    <source>
        <dbReference type="Proteomes" id="UP000550729"/>
    </source>
</evidence>
<dbReference type="Pfam" id="PF00378">
    <property type="entry name" value="ECH_1"/>
    <property type="match status" value="1"/>
</dbReference>
<dbReference type="CDD" id="cd06558">
    <property type="entry name" value="crotonase-like"/>
    <property type="match status" value="1"/>
</dbReference>
<keyword evidence="3" id="KW-1185">Reference proteome</keyword>
<dbReference type="EMBL" id="JABBNB010000008">
    <property type="protein sequence ID" value="NMO01442.1"/>
    <property type="molecule type" value="Genomic_DNA"/>
</dbReference>
<organism evidence="2 3">
    <name type="scientific">Gordonia asplenii</name>
    <dbReference type="NCBI Taxonomy" id="2725283"/>
    <lineage>
        <taxon>Bacteria</taxon>
        <taxon>Bacillati</taxon>
        <taxon>Actinomycetota</taxon>
        <taxon>Actinomycetes</taxon>
        <taxon>Mycobacteriales</taxon>
        <taxon>Gordoniaceae</taxon>
        <taxon>Gordonia</taxon>
    </lineage>
</organism>
<evidence type="ECO:0000256" key="1">
    <source>
        <dbReference type="ARBA" id="ARBA00005254"/>
    </source>
</evidence>
<proteinExistence type="inferred from homology"/>
<gene>
    <name evidence="2" type="ORF">HH308_09460</name>
</gene>
<name>A0A848KT53_9ACTN</name>
<dbReference type="RefSeq" id="WP_170193953.1">
    <property type="nucleotide sequence ID" value="NZ_JABBNB010000008.1"/>
</dbReference>
<keyword evidence="2" id="KW-0413">Isomerase</keyword>
<dbReference type="Gene3D" id="3.90.226.10">
    <property type="entry name" value="2-enoyl-CoA Hydratase, Chain A, domain 1"/>
    <property type="match status" value="1"/>
</dbReference>